<evidence type="ECO:0000259" key="5">
    <source>
        <dbReference type="PROSITE" id="PS01031"/>
    </source>
</evidence>
<evidence type="ECO:0000256" key="3">
    <source>
        <dbReference type="RuleBase" id="RU003616"/>
    </source>
</evidence>
<dbReference type="InterPro" id="IPR008978">
    <property type="entry name" value="HSP20-like_chaperone"/>
</dbReference>
<reference evidence="6 7" key="1">
    <citation type="submission" date="2024-06" db="EMBL/GenBank/DDBJ databases">
        <authorList>
            <person name="Kraege A."/>
            <person name="Thomma B."/>
        </authorList>
    </citation>
    <scope>NUCLEOTIDE SEQUENCE [LARGE SCALE GENOMIC DNA]</scope>
</reference>
<name>A0ABP1FLF0_9CHLO</name>
<evidence type="ECO:0000256" key="2">
    <source>
        <dbReference type="PROSITE-ProRule" id="PRU00285"/>
    </source>
</evidence>
<dbReference type="Pfam" id="PF00011">
    <property type="entry name" value="HSP20"/>
    <property type="match status" value="1"/>
</dbReference>
<accession>A0ABP1FLF0</accession>
<dbReference type="PROSITE" id="PS01031">
    <property type="entry name" value="SHSP"/>
    <property type="match status" value="1"/>
</dbReference>
<dbReference type="CDD" id="cd06464">
    <property type="entry name" value="ACD_sHsps-like"/>
    <property type="match status" value="1"/>
</dbReference>
<dbReference type="EMBL" id="CAXHTA020000001">
    <property type="protein sequence ID" value="CAL5218427.1"/>
    <property type="molecule type" value="Genomic_DNA"/>
</dbReference>
<evidence type="ECO:0000256" key="1">
    <source>
        <dbReference type="ARBA" id="ARBA00023016"/>
    </source>
</evidence>
<evidence type="ECO:0000256" key="4">
    <source>
        <dbReference type="SAM" id="MobiDB-lite"/>
    </source>
</evidence>
<dbReference type="Proteomes" id="UP001497392">
    <property type="component" value="Unassembled WGS sequence"/>
</dbReference>
<evidence type="ECO:0000313" key="6">
    <source>
        <dbReference type="EMBL" id="CAL5218427.1"/>
    </source>
</evidence>
<dbReference type="InterPro" id="IPR002068">
    <property type="entry name" value="A-crystallin/Hsp20_dom"/>
</dbReference>
<gene>
    <name evidence="6" type="primary">g105</name>
    <name evidence="6" type="ORF">VP750_LOCUS86</name>
</gene>
<dbReference type="InterPro" id="IPR031107">
    <property type="entry name" value="Small_HSP"/>
</dbReference>
<feature type="region of interest" description="Disordered" evidence="4">
    <location>
        <begin position="98"/>
        <end position="121"/>
    </location>
</feature>
<dbReference type="SUPFAM" id="SSF49764">
    <property type="entry name" value="HSP20-like chaperones"/>
    <property type="match status" value="1"/>
</dbReference>
<keyword evidence="7" id="KW-1185">Reference proteome</keyword>
<proteinExistence type="inferred from homology"/>
<dbReference type="Gene3D" id="2.60.40.790">
    <property type="match status" value="1"/>
</dbReference>
<comment type="caution">
    <text evidence="6">The sequence shown here is derived from an EMBL/GenBank/DDBJ whole genome shotgun (WGS) entry which is preliminary data.</text>
</comment>
<dbReference type="PANTHER" id="PTHR11527">
    <property type="entry name" value="HEAT-SHOCK PROTEIN 20 FAMILY MEMBER"/>
    <property type="match status" value="1"/>
</dbReference>
<feature type="domain" description="SHSP" evidence="5">
    <location>
        <begin position="135"/>
        <end position="252"/>
    </location>
</feature>
<evidence type="ECO:0000313" key="7">
    <source>
        <dbReference type="Proteomes" id="UP001497392"/>
    </source>
</evidence>
<sequence length="252" mass="27540">MIPESAARRVACLAGHISQQGEQGQDGTSLTQQDCAAKHTLQYARACSFTDLKFARPAAPEAHQVQVEKTALNFAEHTLWALQKGSDTQKELQDPPLYARPAIEPPQQYPQPQQKASSALSKIPKLTTSKSFAPRLTAGWAPKVDAIETRSHYQLHVALPGITKETLRVELWGPFLTVSGTRKGGAMGMRAPAKRSAAGGGGKGVILRREMDYGFFSASWRLPANGNLDSLYAEHVDGVLRISMRKKILARR</sequence>
<protein>
    <submittedName>
        <fullName evidence="6">G105 protein</fullName>
    </submittedName>
</protein>
<organism evidence="6 7">
    <name type="scientific">Coccomyxa viridis</name>
    <dbReference type="NCBI Taxonomy" id="1274662"/>
    <lineage>
        <taxon>Eukaryota</taxon>
        <taxon>Viridiplantae</taxon>
        <taxon>Chlorophyta</taxon>
        <taxon>core chlorophytes</taxon>
        <taxon>Trebouxiophyceae</taxon>
        <taxon>Trebouxiophyceae incertae sedis</taxon>
        <taxon>Coccomyxaceae</taxon>
        <taxon>Coccomyxa</taxon>
    </lineage>
</organism>
<keyword evidence="1" id="KW-0346">Stress response</keyword>
<comment type="similarity">
    <text evidence="2 3">Belongs to the small heat shock protein (HSP20) family.</text>
</comment>